<dbReference type="Proteomes" id="UP000030765">
    <property type="component" value="Unassembled WGS sequence"/>
</dbReference>
<feature type="chain" id="PRO_5001784588" description="Secreted protein" evidence="1">
    <location>
        <begin position="22"/>
        <end position="100"/>
    </location>
</feature>
<gene>
    <name evidence="2" type="ORF">ZHAS_00015974</name>
</gene>
<reference evidence="2 4" key="1">
    <citation type="journal article" date="2014" name="BMC Genomics">
        <title>Genome sequence of Anopheles sinensis provides insight into genetics basis of mosquito competence for malaria parasites.</title>
        <authorList>
            <person name="Zhou D."/>
            <person name="Zhang D."/>
            <person name="Ding G."/>
            <person name="Shi L."/>
            <person name="Hou Q."/>
            <person name="Ye Y."/>
            <person name="Xu Y."/>
            <person name="Zhou H."/>
            <person name="Xiong C."/>
            <person name="Li S."/>
            <person name="Yu J."/>
            <person name="Hong S."/>
            <person name="Yu X."/>
            <person name="Zou P."/>
            <person name="Chen C."/>
            <person name="Chang X."/>
            <person name="Wang W."/>
            <person name="Lv Y."/>
            <person name="Sun Y."/>
            <person name="Ma L."/>
            <person name="Shen B."/>
            <person name="Zhu C."/>
        </authorList>
    </citation>
    <scope>NUCLEOTIDE SEQUENCE [LARGE SCALE GENOMIC DNA]</scope>
</reference>
<evidence type="ECO:0000313" key="2">
    <source>
        <dbReference type="EMBL" id="KFB47915.1"/>
    </source>
</evidence>
<keyword evidence="4" id="KW-1185">Reference proteome</keyword>
<organism evidence="2">
    <name type="scientific">Anopheles sinensis</name>
    <name type="common">Mosquito</name>
    <dbReference type="NCBI Taxonomy" id="74873"/>
    <lineage>
        <taxon>Eukaryota</taxon>
        <taxon>Metazoa</taxon>
        <taxon>Ecdysozoa</taxon>
        <taxon>Arthropoda</taxon>
        <taxon>Hexapoda</taxon>
        <taxon>Insecta</taxon>
        <taxon>Pterygota</taxon>
        <taxon>Neoptera</taxon>
        <taxon>Endopterygota</taxon>
        <taxon>Diptera</taxon>
        <taxon>Nematocera</taxon>
        <taxon>Culicoidea</taxon>
        <taxon>Culicidae</taxon>
        <taxon>Anophelinae</taxon>
        <taxon>Anopheles</taxon>
    </lineage>
</organism>
<name>A0A084WCH1_ANOSI</name>
<sequence length="100" mass="11246">MHYFNVCRLVLLLLFCGSVSTSGFSGFCWGFLVSESESPNSRTPVPESIFESRTVIFESELAEVSKDMVALWRDATFSRRSAVEGLFSLHPPDERCSTWA</sequence>
<dbReference type="EMBL" id="ATLV01022668">
    <property type="status" value="NOT_ANNOTATED_CDS"/>
    <property type="molecule type" value="Genomic_DNA"/>
</dbReference>
<evidence type="ECO:0000313" key="3">
    <source>
        <dbReference type="EnsemblMetazoa" id="ASIC015974-PA"/>
    </source>
</evidence>
<dbReference type="VEuPathDB" id="VectorBase:ASIC015974"/>
<evidence type="ECO:0000256" key="1">
    <source>
        <dbReference type="SAM" id="SignalP"/>
    </source>
</evidence>
<dbReference type="EnsemblMetazoa" id="ASIC015974-RA">
    <property type="protein sequence ID" value="ASIC015974-PA"/>
    <property type="gene ID" value="ASIC015974"/>
</dbReference>
<evidence type="ECO:0000313" key="4">
    <source>
        <dbReference type="Proteomes" id="UP000030765"/>
    </source>
</evidence>
<dbReference type="EMBL" id="KE525335">
    <property type="protein sequence ID" value="KFB47915.1"/>
    <property type="molecule type" value="Genomic_DNA"/>
</dbReference>
<evidence type="ECO:0008006" key="5">
    <source>
        <dbReference type="Google" id="ProtNLM"/>
    </source>
</evidence>
<proteinExistence type="predicted"/>
<feature type="signal peptide" evidence="1">
    <location>
        <begin position="1"/>
        <end position="21"/>
    </location>
</feature>
<accession>A0A084WCH1</accession>
<reference evidence="3" key="2">
    <citation type="submission" date="2020-05" db="UniProtKB">
        <authorList>
            <consortium name="EnsemblMetazoa"/>
        </authorList>
    </citation>
    <scope>IDENTIFICATION</scope>
</reference>
<dbReference type="AlphaFoldDB" id="A0A084WCH1"/>
<protein>
    <recommendedName>
        <fullName evidence="5">Secreted protein</fullName>
    </recommendedName>
</protein>
<keyword evidence="1" id="KW-0732">Signal</keyword>